<keyword evidence="7" id="KW-1185">Reference proteome</keyword>
<dbReference type="PANTHER" id="PTHR46120">
    <property type="entry name" value="BETAINE--HOMOCYSTEINE S-METHYLTRANSFERASE 1"/>
    <property type="match status" value="1"/>
</dbReference>
<evidence type="ECO:0000313" key="6">
    <source>
        <dbReference type="EMBL" id="MPC86747.1"/>
    </source>
</evidence>
<evidence type="ECO:0000313" key="7">
    <source>
        <dbReference type="Proteomes" id="UP000324222"/>
    </source>
</evidence>
<organism evidence="6 7">
    <name type="scientific">Portunus trituberculatus</name>
    <name type="common">Swimming crab</name>
    <name type="synonym">Neptunus trituberculatus</name>
    <dbReference type="NCBI Taxonomy" id="210409"/>
    <lineage>
        <taxon>Eukaryota</taxon>
        <taxon>Metazoa</taxon>
        <taxon>Ecdysozoa</taxon>
        <taxon>Arthropoda</taxon>
        <taxon>Crustacea</taxon>
        <taxon>Multicrustacea</taxon>
        <taxon>Malacostraca</taxon>
        <taxon>Eumalacostraca</taxon>
        <taxon>Eucarida</taxon>
        <taxon>Decapoda</taxon>
        <taxon>Pleocyemata</taxon>
        <taxon>Brachyura</taxon>
        <taxon>Eubrachyura</taxon>
        <taxon>Portunoidea</taxon>
        <taxon>Portunidae</taxon>
        <taxon>Portuninae</taxon>
        <taxon>Portunus</taxon>
    </lineage>
</organism>
<dbReference type="InterPro" id="IPR036589">
    <property type="entry name" value="HCY_dom_sf"/>
</dbReference>
<sequence length="141" mass="15708">MILSDLLVGVNCLFDPDTTVRTIKAMKAALNNAGLSPYLMTQPNGFMCPGAGTQGYLSCPEFPYALEPRMVTRFDVHSYARAAHDLGVRYIGGCCGFEPYHIRAISEEVAEERGKLPPASKKHQPWGKCLERSHMDYVKKR</sequence>
<feature type="binding site" evidence="4">
    <location>
        <position position="94"/>
    </location>
    <ligand>
        <name>Zn(2+)</name>
        <dbReference type="ChEBI" id="CHEBI:29105"/>
    </ligand>
</feature>
<dbReference type="InterPro" id="IPR003726">
    <property type="entry name" value="HCY_dom"/>
</dbReference>
<dbReference type="AlphaFoldDB" id="A0A5B7IZ86"/>
<keyword evidence="4" id="KW-0479">Metal-binding</keyword>
<dbReference type="OrthoDB" id="261426at2759"/>
<feature type="binding site" evidence="4">
    <location>
        <position position="12"/>
    </location>
    <ligand>
        <name>Zn(2+)</name>
        <dbReference type="ChEBI" id="CHEBI:29105"/>
    </ligand>
</feature>
<comment type="cofactor">
    <cofactor evidence="4">
        <name>Zn(2+)</name>
        <dbReference type="ChEBI" id="CHEBI:29105"/>
    </cofactor>
</comment>
<dbReference type="Proteomes" id="UP000324222">
    <property type="component" value="Unassembled WGS sequence"/>
</dbReference>
<keyword evidence="1 4" id="KW-0489">Methyltransferase</keyword>
<feature type="binding site" evidence="4">
    <location>
        <position position="95"/>
    </location>
    <ligand>
        <name>Zn(2+)</name>
        <dbReference type="ChEBI" id="CHEBI:29105"/>
    </ligand>
</feature>
<comment type="pathway">
    <text evidence="3">Amino-acid biosynthesis; L-methionine biosynthesis via de novo pathway.</text>
</comment>
<dbReference type="PROSITE" id="PS50970">
    <property type="entry name" value="HCY"/>
    <property type="match status" value="1"/>
</dbReference>
<reference evidence="6 7" key="1">
    <citation type="submission" date="2019-05" db="EMBL/GenBank/DDBJ databases">
        <title>Another draft genome of Portunus trituberculatus and its Hox gene families provides insights of decapod evolution.</title>
        <authorList>
            <person name="Jeong J.-H."/>
            <person name="Song I."/>
            <person name="Kim S."/>
            <person name="Choi T."/>
            <person name="Kim D."/>
            <person name="Ryu S."/>
            <person name="Kim W."/>
        </authorList>
    </citation>
    <scope>NUCLEOTIDE SEQUENCE [LARGE SCALE GENOMIC DNA]</scope>
    <source>
        <tissue evidence="6">Muscle</tissue>
    </source>
</reference>
<dbReference type="GO" id="GO:0047150">
    <property type="term" value="F:betaine-homocysteine S-methyltransferase activity"/>
    <property type="evidence" value="ECO:0007669"/>
    <property type="project" value="TreeGrafter"/>
</dbReference>
<dbReference type="Gene3D" id="3.20.20.330">
    <property type="entry name" value="Homocysteine-binding-like domain"/>
    <property type="match status" value="1"/>
</dbReference>
<evidence type="ECO:0000259" key="5">
    <source>
        <dbReference type="PROSITE" id="PS50970"/>
    </source>
</evidence>
<gene>
    <name evidence="6" type="primary">bhmt</name>
    <name evidence="6" type="ORF">E2C01_081583</name>
</gene>
<evidence type="ECO:0000256" key="3">
    <source>
        <dbReference type="ARBA" id="ARBA00034478"/>
    </source>
</evidence>
<evidence type="ECO:0000256" key="2">
    <source>
        <dbReference type="ARBA" id="ARBA00022679"/>
    </source>
</evidence>
<dbReference type="Pfam" id="PF02574">
    <property type="entry name" value="S-methyl_trans"/>
    <property type="match status" value="1"/>
</dbReference>
<dbReference type="SUPFAM" id="SSF82282">
    <property type="entry name" value="Homocysteine S-methyltransferase"/>
    <property type="match status" value="1"/>
</dbReference>
<evidence type="ECO:0000256" key="4">
    <source>
        <dbReference type="PROSITE-ProRule" id="PRU00333"/>
    </source>
</evidence>
<protein>
    <submittedName>
        <fullName evidence="6">Betaine--homocysteine S-methyltransferase 1</fullName>
    </submittedName>
</protein>
<accession>A0A5B7IZ86</accession>
<dbReference type="PANTHER" id="PTHR46120:SF4">
    <property type="entry name" value="HCY-BINDING DOMAIN-CONTAINING PROTEIN"/>
    <property type="match status" value="1"/>
</dbReference>
<proteinExistence type="predicted"/>
<evidence type="ECO:0000256" key="1">
    <source>
        <dbReference type="ARBA" id="ARBA00022603"/>
    </source>
</evidence>
<dbReference type="GO" id="GO:0032259">
    <property type="term" value="P:methylation"/>
    <property type="evidence" value="ECO:0007669"/>
    <property type="project" value="UniProtKB-KW"/>
</dbReference>
<comment type="caution">
    <text evidence="6">The sequence shown here is derived from an EMBL/GenBank/DDBJ whole genome shotgun (WGS) entry which is preliminary data.</text>
</comment>
<keyword evidence="4" id="KW-0862">Zinc</keyword>
<name>A0A5B7IZ86_PORTR</name>
<dbReference type="EMBL" id="VSRR010072383">
    <property type="protein sequence ID" value="MPC86747.1"/>
    <property type="molecule type" value="Genomic_DNA"/>
</dbReference>
<dbReference type="GO" id="GO:0046872">
    <property type="term" value="F:metal ion binding"/>
    <property type="evidence" value="ECO:0007669"/>
    <property type="project" value="UniProtKB-KW"/>
</dbReference>
<dbReference type="GO" id="GO:0009086">
    <property type="term" value="P:methionine biosynthetic process"/>
    <property type="evidence" value="ECO:0007669"/>
    <property type="project" value="TreeGrafter"/>
</dbReference>
<feature type="domain" description="Hcy-binding" evidence="5">
    <location>
        <begin position="1"/>
        <end position="109"/>
    </location>
</feature>
<keyword evidence="2 4" id="KW-0808">Transferase</keyword>
<dbReference type="InterPro" id="IPR051524">
    <property type="entry name" value="BHMT"/>
</dbReference>